<gene>
    <name evidence="2" type="ORF">Acr_09g0007280</name>
</gene>
<sequence>MPISSTREDSQNPFQTLPYSFSLQCLTNLPQSHPYPLSLSDSIQWGTFARSNANDSAANNTTTKKLEASSCADQSGAGPSPQNSTTPTKDHISFSVPQSFLQALQNRTRFRLPNGRRAFNVHHRKGAGEGPIRSTHLCTNKWSYASGLY</sequence>
<organism evidence="2 3">
    <name type="scientific">Actinidia rufa</name>
    <dbReference type="NCBI Taxonomy" id="165716"/>
    <lineage>
        <taxon>Eukaryota</taxon>
        <taxon>Viridiplantae</taxon>
        <taxon>Streptophyta</taxon>
        <taxon>Embryophyta</taxon>
        <taxon>Tracheophyta</taxon>
        <taxon>Spermatophyta</taxon>
        <taxon>Magnoliopsida</taxon>
        <taxon>eudicotyledons</taxon>
        <taxon>Gunneridae</taxon>
        <taxon>Pentapetalae</taxon>
        <taxon>asterids</taxon>
        <taxon>Ericales</taxon>
        <taxon>Actinidiaceae</taxon>
        <taxon>Actinidia</taxon>
    </lineage>
</organism>
<feature type="region of interest" description="Disordered" evidence="1">
    <location>
        <begin position="53"/>
        <end position="92"/>
    </location>
</feature>
<name>A0A7J0F6E5_9ERIC</name>
<comment type="caution">
    <text evidence="2">The sequence shown here is derived from an EMBL/GenBank/DDBJ whole genome shotgun (WGS) entry which is preliminary data.</text>
</comment>
<evidence type="ECO:0000313" key="3">
    <source>
        <dbReference type="Proteomes" id="UP000585474"/>
    </source>
</evidence>
<proteinExistence type="predicted"/>
<dbReference type="Proteomes" id="UP000585474">
    <property type="component" value="Unassembled WGS sequence"/>
</dbReference>
<protein>
    <submittedName>
        <fullName evidence="2">Uncharacterized protein</fullName>
    </submittedName>
</protein>
<reference evidence="2 3" key="1">
    <citation type="submission" date="2019-07" db="EMBL/GenBank/DDBJ databases">
        <title>De Novo Assembly of kiwifruit Actinidia rufa.</title>
        <authorList>
            <person name="Sugita-Konishi S."/>
            <person name="Sato K."/>
            <person name="Mori E."/>
            <person name="Abe Y."/>
            <person name="Kisaki G."/>
            <person name="Hamano K."/>
            <person name="Suezawa K."/>
            <person name="Otani M."/>
            <person name="Fukuda T."/>
            <person name="Manabe T."/>
            <person name="Gomi K."/>
            <person name="Tabuchi M."/>
            <person name="Akimitsu K."/>
            <person name="Kataoka I."/>
        </authorList>
    </citation>
    <scope>NUCLEOTIDE SEQUENCE [LARGE SCALE GENOMIC DNA]</scope>
    <source>
        <strain evidence="3">cv. Fuchu</strain>
    </source>
</reference>
<dbReference type="EMBL" id="BJWL01000009">
    <property type="protein sequence ID" value="GFY94282.1"/>
    <property type="molecule type" value="Genomic_DNA"/>
</dbReference>
<evidence type="ECO:0000256" key="1">
    <source>
        <dbReference type="SAM" id="MobiDB-lite"/>
    </source>
</evidence>
<dbReference type="AlphaFoldDB" id="A0A7J0F6E5"/>
<accession>A0A7J0F6E5</accession>
<evidence type="ECO:0000313" key="2">
    <source>
        <dbReference type="EMBL" id="GFY94282.1"/>
    </source>
</evidence>
<keyword evidence="3" id="KW-1185">Reference proteome</keyword>
<feature type="compositionally biased region" description="Low complexity" evidence="1">
    <location>
        <begin position="53"/>
        <end position="63"/>
    </location>
</feature>